<dbReference type="KEGG" id="tab:CIG75_11565"/>
<dbReference type="RefSeq" id="WP_094236805.1">
    <property type="nucleotide sequence ID" value="NZ_CP022657.1"/>
</dbReference>
<evidence type="ECO:0000313" key="1">
    <source>
        <dbReference type="EMBL" id="ASS75562.1"/>
    </source>
</evidence>
<organism evidence="1 2">
    <name type="scientific">Tumebacillus algifaecis</name>
    <dbReference type="NCBI Taxonomy" id="1214604"/>
    <lineage>
        <taxon>Bacteria</taxon>
        <taxon>Bacillati</taxon>
        <taxon>Bacillota</taxon>
        <taxon>Bacilli</taxon>
        <taxon>Bacillales</taxon>
        <taxon>Alicyclobacillaceae</taxon>
        <taxon>Tumebacillus</taxon>
    </lineage>
</organism>
<sequence length="174" mass="19695">MKGLIILAKLRLKETPGTNLLVSMLIRYPELSSLSLNAKTGMLTFTILLNGEVADEKRGEFSRFCADYFAVFQELEPSFGQFGTIGHSLMDNVTILTYEQQVDRLNVTELSLFMNLVRDFYAELCGDDLLPLQEDEVDAQEEIIAKILGEKDTLRHEDSLVAYRDGGKVFVYNK</sequence>
<dbReference type="Proteomes" id="UP000214688">
    <property type="component" value="Chromosome"/>
</dbReference>
<dbReference type="AlphaFoldDB" id="A0A223D1U4"/>
<gene>
    <name evidence="1" type="ORF">CIG75_11565</name>
</gene>
<accession>A0A223D1U4</accession>
<keyword evidence="2" id="KW-1185">Reference proteome</keyword>
<evidence type="ECO:0000313" key="2">
    <source>
        <dbReference type="Proteomes" id="UP000214688"/>
    </source>
</evidence>
<dbReference type="OrthoDB" id="2381281at2"/>
<name>A0A223D1U4_9BACL</name>
<protein>
    <submittedName>
        <fullName evidence="1">Uncharacterized protein</fullName>
    </submittedName>
</protein>
<reference evidence="1 2" key="1">
    <citation type="journal article" date="2015" name="Int. J. Syst. Evol. Microbiol.">
        <title>Tumebacillus algifaecis sp. nov., isolated from decomposing algal scum.</title>
        <authorList>
            <person name="Wu Y.F."/>
            <person name="Zhang B."/>
            <person name="Xing P."/>
            <person name="Wu Q.L."/>
            <person name="Liu S.J."/>
        </authorList>
    </citation>
    <scope>NUCLEOTIDE SEQUENCE [LARGE SCALE GENOMIC DNA]</scope>
    <source>
        <strain evidence="1 2">THMBR28</strain>
    </source>
</reference>
<dbReference type="EMBL" id="CP022657">
    <property type="protein sequence ID" value="ASS75562.1"/>
    <property type="molecule type" value="Genomic_DNA"/>
</dbReference>
<proteinExistence type="predicted"/>